<sequence length="301" mass="32560">MYHLDALRRERPRTTSFVLVAVDSPTDGVDAVAWAAAEASARQATLHILHVIPWEPFGLDYVGQGDAGAYDAAQRLPDKAAERARRVAPHVAITTRIHTGEPARAIALEGDRADLIVLGRGATCHPRRRSRRSVTLQVAARSQRPVAVVGDAGTPQPGSAAGRVVAVMPSDHDPARGMGCPGSCLQRCSPAWDRSHCGCRRARRATAGGTTVDDLVRQHMYVFFDIDLQRQPLTGPRGSLLTHASRSAALVVFAVPESRVARWRCRSAIGRLLQTIPALITFVHHRPSPLLHRTSPLGGPR</sequence>
<evidence type="ECO:0000313" key="3">
    <source>
        <dbReference type="Proteomes" id="UP000295172"/>
    </source>
</evidence>
<dbReference type="EMBL" id="SMKR01000012">
    <property type="protein sequence ID" value="TDD29322.1"/>
    <property type="molecule type" value="Genomic_DNA"/>
</dbReference>
<name>A0A4R4XFU8_9ACTN</name>
<dbReference type="CDD" id="cd00293">
    <property type="entry name" value="USP-like"/>
    <property type="match status" value="1"/>
</dbReference>
<evidence type="ECO:0000313" key="2">
    <source>
        <dbReference type="EMBL" id="TDD29322.1"/>
    </source>
</evidence>
<dbReference type="SUPFAM" id="SSF52402">
    <property type="entry name" value="Adenine nucleotide alpha hydrolases-like"/>
    <property type="match status" value="1"/>
</dbReference>
<dbReference type="Proteomes" id="UP000295172">
    <property type="component" value="Unassembled WGS sequence"/>
</dbReference>
<accession>A0A4R4XFU8</accession>
<keyword evidence="3" id="KW-1185">Reference proteome</keyword>
<proteinExistence type="predicted"/>
<comment type="caution">
    <text evidence="2">The sequence shown here is derived from an EMBL/GenBank/DDBJ whole genome shotgun (WGS) entry which is preliminary data.</text>
</comment>
<organism evidence="2 3">
    <name type="scientific">Kribbella turkmenica</name>
    <dbReference type="NCBI Taxonomy" id="2530375"/>
    <lineage>
        <taxon>Bacteria</taxon>
        <taxon>Bacillati</taxon>
        <taxon>Actinomycetota</taxon>
        <taxon>Actinomycetes</taxon>
        <taxon>Propionibacteriales</taxon>
        <taxon>Kribbellaceae</taxon>
        <taxon>Kribbella</taxon>
    </lineage>
</organism>
<evidence type="ECO:0000259" key="1">
    <source>
        <dbReference type="Pfam" id="PF00582"/>
    </source>
</evidence>
<dbReference type="Pfam" id="PF00582">
    <property type="entry name" value="Usp"/>
    <property type="match status" value="1"/>
</dbReference>
<dbReference type="Gene3D" id="3.40.50.12370">
    <property type="match status" value="1"/>
</dbReference>
<dbReference type="InterPro" id="IPR006016">
    <property type="entry name" value="UspA"/>
</dbReference>
<feature type="domain" description="UspA" evidence="1">
    <location>
        <begin position="18"/>
        <end position="149"/>
    </location>
</feature>
<reference evidence="2 3" key="1">
    <citation type="submission" date="2019-02" db="EMBL/GenBank/DDBJ databases">
        <title>Draft genome sequences of novel Actinobacteria.</title>
        <authorList>
            <person name="Sahin N."/>
            <person name="Ay H."/>
            <person name="Saygin H."/>
        </authorList>
    </citation>
    <scope>NUCLEOTIDE SEQUENCE [LARGE SCALE GENOMIC DNA]</scope>
    <source>
        <strain evidence="2 3">16K104</strain>
    </source>
</reference>
<protein>
    <submittedName>
        <fullName evidence="2">Universal stress protein</fullName>
    </submittedName>
</protein>
<gene>
    <name evidence="2" type="ORF">E1218_04635</name>
</gene>
<dbReference type="AlphaFoldDB" id="A0A4R4XFU8"/>